<keyword evidence="1" id="KW-0560">Oxidoreductase</keyword>
<proteinExistence type="predicted"/>
<evidence type="ECO:0000259" key="2">
    <source>
        <dbReference type="SMART" id="SM00829"/>
    </source>
</evidence>
<dbReference type="InterPro" id="IPR011032">
    <property type="entry name" value="GroES-like_sf"/>
</dbReference>
<dbReference type="Gene3D" id="3.40.50.720">
    <property type="entry name" value="NAD(P)-binding Rossmann-like Domain"/>
    <property type="match status" value="1"/>
</dbReference>
<sequence length="338" mass="37998">MKALVLEKPFRLVCKEVPTPVMEKNDVLLEIETISICGSDIHAYLGKQALYTYPKIPGHEICAKVAADKTNTFSKGDKVIVMPYLSCRECAACRHGKGNCCENLRVYGVHIEGGLAEYLSVPKDYILKVPEKIDAETAALIEPFAISAHAVKRAQIGYGDKILVAGAGPIGLGVAEIAKTYGAEVVIADTSEDRLCFVRENFEYEHTLNPMSEDYREQIKDLTKGQYFRRIIDTSGNNHSMENNIHMLAFGGRMVYVGIYKGSLQIDDVAFHKRETELLGSRAATYEDFQYVLKCIEDKKIKPEKFITHRANFSEAEQAFKEWIEQGTKVFKAMIYMK</sequence>
<dbReference type="Pfam" id="PF00107">
    <property type="entry name" value="ADH_zinc_N"/>
    <property type="match status" value="1"/>
</dbReference>
<organism evidence="3 4">
    <name type="scientific">Geosporobacter ferrireducens</name>
    <dbReference type="NCBI Taxonomy" id="1424294"/>
    <lineage>
        <taxon>Bacteria</taxon>
        <taxon>Bacillati</taxon>
        <taxon>Bacillota</taxon>
        <taxon>Clostridia</taxon>
        <taxon>Peptostreptococcales</taxon>
        <taxon>Thermotaleaceae</taxon>
        <taxon>Geosporobacter</taxon>
    </lineage>
</organism>
<keyword evidence="4" id="KW-1185">Reference proteome</keyword>
<dbReference type="Pfam" id="PF08240">
    <property type="entry name" value="ADH_N"/>
    <property type="match status" value="1"/>
</dbReference>
<dbReference type="Proteomes" id="UP000095743">
    <property type="component" value="Chromosome"/>
</dbReference>
<dbReference type="GO" id="GO:0016491">
    <property type="term" value="F:oxidoreductase activity"/>
    <property type="evidence" value="ECO:0007669"/>
    <property type="project" value="UniProtKB-KW"/>
</dbReference>
<name>A0A1D8GQW6_9FIRM</name>
<dbReference type="SMART" id="SM00829">
    <property type="entry name" value="PKS_ER"/>
    <property type="match status" value="1"/>
</dbReference>
<dbReference type="PANTHER" id="PTHR43401">
    <property type="entry name" value="L-THREONINE 3-DEHYDROGENASE"/>
    <property type="match status" value="1"/>
</dbReference>
<evidence type="ECO:0000313" key="4">
    <source>
        <dbReference type="Proteomes" id="UP000095743"/>
    </source>
</evidence>
<dbReference type="KEGG" id="gfe:Gferi_22340"/>
<evidence type="ECO:0000256" key="1">
    <source>
        <dbReference type="ARBA" id="ARBA00023002"/>
    </source>
</evidence>
<dbReference type="AlphaFoldDB" id="A0A1D8GQW6"/>
<protein>
    <recommendedName>
        <fullName evidence="2">Enoyl reductase (ER) domain-containing protein</fullName>
    </recommendedName>
</protein>
<feature type="domain" description="Enoyl reductase (ER)" evidence="2">
    <location>
        <begin position="8"/>
        <end position="335"/>
    </location>
</feature>
<dbReference type="SUPFAM" id="SSF50129">
    <property type="entry name" value="GroES-like"/>
    <property type="match status" value="1"/>
</dbReference>
<dbReference type="PANTHER" id="PTHR43401:SF3">
    <property type="entry name" value="L-GALACTONATE-5-DEHYDROGENASE"/>
    <property type="match status" value="1"/>
</dbReference>
<dbReference type="Gene3D" id="3.90.180.10">
    <property type="entry name" value="Medium-chain alcohol dehydrogenases, catalytic domain"/>
    <property type="match status" value="1"/>
</dbReference>
<dbReference type="SUPFAM" id="SSF51735">
    <property type="entry name" value="NAD(P)-binding Rossmann-fold domains"/>
    <property type="match status" value="1"/>
</dbReference>
<dbReference type="InterPro" id="IPR013149">
    <property type="entry name" value="ADH-like_C"/>
</dbReference>
<dbReference type="InterPro" id="IPR013154">
    <property type="entry name" value="ADH-like_N"/>
</dbReference>
<dbReference type="EMBL" id="CP017269">
    <property type="protein sequence ID" value="AOT73263.1"/>
    <property type="molecule type" value="Genomic_DNA"/>
</dbReference>
<accession>A0A1D8GQW6</accession>
<gene>
    <name evidence="3" type="ORF">Gferi_22340</name>
</gene>
<evidence type="ECO:0000313" key="3">
    <source>
        <dbReference type="EMBL" id="AOT73263.1"/>
    </source>
</evidence>
<dbReference type="InterPro" id="IPR050129">
    <property type="entry name" value="Zn_alcohol_dh"/>
</dbReference>
<dbReference type="InterPro" id="IPR020843">
    <property type="entry name" value="ER"/>
</dbReference>
<dbReference type="InterPro" id="IPR036291">
    <property type="entry name" value="NAD(P)-bd_dom_sf"/>
</dbReference>
<reference evidence="3 4" key="1">
    <citation type="submission" date="2016-09" db="EMBL/GenBank/DDBJ databases">
        <title>Genomic analysis reveals versatility of anaerobic energy metabolism of Geosporobacter ferrireducens IRF9 of phylum Firmicutes.</title>
        <authorList>
            <person name="Kim S.-J."/>
        </authorList>
    </citation>
    <scope>NUCLEOTIDE SEQUENCE [LARGE SCALE GENOMIC DNA]</scope>
    <source>
        <strain evidence="3 4">IRF9</strain>
    </source>
</reference>
<dbReference type="STRING" id="1424294.Gferi_22340"/>
<dbReference type="CDD" id="cd08261">
    <property type="entry name" value="Zn_ADH7"/>
    <property type="match status" value="1"/>
</dbReference>